<dbReference type="RefSeq" id="XP_011313206.1">
    <property type="nucleotide sequence ID" value="XM_011314904.1"/>
</dbReference>
<evidence type="ECO:0000256" key="15">
    <source>
        <dbReference type="SAM" id="Phobius"/>
    </source>
</evidence>
<dbReference type="GO" id="GO:0051583">
    <property type="term" value="P:dopamine uptake involved in synaptic transmission"/>
    <property type="evidence" value="ECO:0007669"/>
    <property type="project" value="TreeGrafter"/>
</dbReference>
<keyword evidence="9 15" id="KW-1133">Transmembrane helix</keyword>
<protein>
    <submittedName>
        <fullName evidence="17">Sodium-dependent noradrenaline transporter-like</fullName>
    </submittedName>
</protein>
<dbReference type="GeneID" id="105272689"/>
<evidence type="ECO:0000313" key="16">
    <source>
        <dbReference type="Proteomes" id="UP000694866"/>
    </source>
</evidence>
<dbReference type="SUPFAM" id="SSF161070">
    <property type="entry name" value="SNF-like"/>
    <property type="match status" value="1"/>
</dbReference>
<feature type="transmembrane region" description="Helical" evidence="15">
    <location>
        <begin position="59"/>
        <end position="86"/>
    </location>
</feature>
<evidence type="ECO:0000256" key="14">
    <source>
        <dbReference type="PIRSR" id="PIRSR600175-2"/>
    </source>
</evidence>
<dbReference type="InterPro" id="IPR000175">
    <property type="entry name" value="Na/ntran_symport"/>
</dbReference>
<evidence type="ECO:0000256" key="9">
    <source>
        <dbReference type="ARBA" id="ARBA00022989"/>
    </source>
</evidence>
<dbReference type="OrthoDB" id="6581954at2759"/>
<dbReference type="GO" id="GO:0042734">
    <property type="term" value="C:presynaptic membrane"/>
    <property type="evidence" value="ECO:0007669"/>
    <property type="project" value="TreeGrafter"/>
</dbReference>
<dbReference type="GO" id="GO:0015874">
    <property type="term" value="P:norepinephrine transport"/>
    <property type="evidence" value="ECO:0007669"/>
    <property type="project" value="TreeGrafter"/>
</dbReference>
<gene>
    <name evidence="17" type="primary">LOC105272689</name>
</gene>
<evidence type="ECO:0000256" key="2">
    <source>
        <dbReference type="ARBA" id="ARBA00006459"/>
    </source>
</evidence>
<dbReference type="KEGG" id="fas:105272689"/>
<dbReference type="GO" id="GO:0006865">
    <property type="term" value="P:amino acid transport"/>
    <property type="evidence" value="ECO:0007669"/>
    <property type="project" value="TreeGrafter"/>
</dbReference>
<keyword evidence="16" id="KW-1185">Reference proteome</keyword>
<evidence type="ECO:0000256" key="11">
    <source>
        <dbReference type="ARBA" id="ARBA00023136"/>
    </source>
</evidence>
<evidence type="ECO:0000256" key="3">
    <source>
        <dbReference type="ARBA" id="ARBA00022448"/>
    </source>
</evidence>
<keyword evidence="12 14" id="KW-1015">Disulfide bond</keyword>
<dbReference type="Pfam" id="PF00209">
    <property type="entry name" value="SNF"/>
    <property type="match status" value="1"/>
</dbReference>
<evidence type="ECO:0000256" key="5">
    <source>
        <dbReference type="ARBA" id="ARBA00022692"/>
    </source>
</evidence>
<evidence type="ECO:0000256" key="4">
    <source>
        <dbReference type="ARBA" id="ARBA00022475"/>
    </source>
</evidence>
<accession>A0A9R1TQJ2</accession>
<proteinExistence type="inferred from homology"/>
<evidence type="ECO:0000256" key="7">
    <source>
        <dbReference type="ARBA" id="ARBA00022775"/>
    </source>
</evidence>
<keyword evidence="5 15" id="KW-0812">Transmembrane</keyword>
<evidence type="ECO:0000256" key="8">
    <source>
        <dbReference type="ARBA" id="ARBA00022847"/>
    </source>
</evidence>
<evidence type="ECO:0000256" key="1">
    <source>
        <dbReference type="ARBA" id="ARBA00004651"/>
    </source>
</evidence>
<keyword evidence="6" id="KW-0479">Metal-binding</keyword>
<dbReference type="AlphaFoldDB" id="A0A9R1TQJ2"/>
<feature type="disulfide bond" evidence="14">
    <location>
        <begin position="98"/>
        <end position="107"/>
    </location>
</feature>
<sequence>MVFPVVSHVTPMLYRKSFGGEAKDPGVRTRRTRAIWAKEFPVVFSRLWEKNEDRRHHRIGYAVVLIAFYVDFYYNVIIAWALRYFFASFTNMLPWTTCGNMWNTPLCREFNINLTQQDSITNLTMNPTRNLTNFETLSPIFSNMDEDMDGNNSSRYTSAALEYFNRAILELHESAGLHDLGIVKWDISLCLLIVYLICYFSLWKGISTSGKVL</sequence>
<dbReference type="Proteomes" id="UP000694866">
    <property type="component" value="Unplaced"/>
</dbReference>
<keyword evidence="4" id="KW-1003">Cell membrane</keyword>
<keyword evidence="8" id="KW-0769">Symport</keyword>
<dbReference type="GO" id="GO:0046872">
    <property type="term" value="F:metal ion binding"/>
    <property type="evidence" value="ECO:0007669"/>
    <property type="project" value="UniProtKB-KW"/>
</dbReference>
<keyword evidence="13" id="KW-0325">Glycoprotein</keyword>
<keyword evidence="11 15" id="KW-0472">Membrane</keyword>
<feature type="transmembrane region" description="Helical" evidence="15">
    <location>
        <begin position="182"/>
        <end position="203"/>
    </location>
</feature>
<dbReference type="GO" id="GO:0032809">
    <property type="term" value="C:neuronal cell body membrane"/>
    <property type="evidence" value="ECO:0007669"/>
    <property type="project" value="TreeGrafter"/>
</dbReference>
<evidence type="ECO:0000256" key="6">
    <source>
        <dbReference type="ARBA" id="ARBA00022723"/>
    </source>
</evidence>
<dbReference type="InterPro" id="IPR037272">
    <property type="entry name" value="SNS_sf"/>
</dbReference>
<dbReference type="GO" id="GO:0005330">
    <property type="term" value="F:dopamine:sodium symporter activity"/>
    <property type="evidence" value="ECO:0007669"/>
    <property type="project" value="TreeGrafter"/>
</dbReference>
<keyword evidence="10" id="KW-0915">Sodium</keyword>
<comment type="similarity">
    <text evidence="2">Belongs to the sodium:neurotransmitter symporter (SNF) (TC 2.A.22) family.</text>
</comment>
<dbReference type="PROSITE" id="PS00754">
    <property type="entry name" value="NA_NEUROTRAN_SYMP_2"/>
    <property type="match status" value="1"/>
</dbReference>
<keyword evidence="7" id="KW-0532">Neurotransmitter transport</keyword>
<evidence type="ECO:0000256" key="10">
    <source>
        <dbReference type="ARBA" id="ARBA00023053"/>
    </source>
</evidence>
<dbReference type="PANTHER" id="PTHR11616:SF320">
    <property type="entry name" value="SODIUM-DEPENDENT NORADRENALINE TRANSPORTER"/>
    <property type="match status" value="1"/>
</dbReference>
<evidence type="ECO:0000256" key="12">
    <source>
        <dbReference type="ARBA" id="ARBA00023157"/>
    </source>
</evidence>
<evidence type="ECO:0000256" key="13">
    <source>
        <dbReference type="ARBA" id="ARBA00023180"/>
    </source>
</evidence>
<comment type="subcellular location">
    <subcellularLocation>
        <location evidence="1">Cell membrane</location>
        <topology evidence="1">Multi-pass membrane protein</topology>
    </subcellularLocation>
</comment>
<dbReference type="PROSITE" id="PS50267">
    <property type="entry name" value="NA_NEUROTRAN_SYMP_3"/>
    <property type="match status" value="1"/>
</dbReference>
<dbReference type="GO" id="GO:0030424">
    <property type="term" value="C:axon"/>
    <property type="evidence" value="ECO:0007669"/>
    <property type="project" value="TreeGrafter"/>
</dbReference>
<keyword evidence="3" id="KW-0813">Transport</keyword>
<name>A0A9R1TQJ2_9HYME</name>
<dbReference type="PANTHER" id="PTHR11616">
    <property type="entry name" value="SODIUM/CHLORIDE DEPENDENT TRANSPORTER"/>
    <property type="match status" value="1"/>
</dbReference>
<organism evidence="16 17">
    <name type="scientific">Fopius arisanus</name>
    <dbReference type="NCBI Taxonomy" id="64838"/>
    <lineage>
        <taxon>Eukaryota</taxon>
        <taxon>Metazoa</taxon>
        <taxon>Ecdysozoa</taxon>
        <taxon>Arthropoda</taxon>
        <taxon>Hexapoda</taxon>
        <taxon>Insecta</taxon>
        <taxon>Pterygota</taxon>
        <taxon>Neoptera</taxon>
        <taxon>Endopterygota</taxon>
        <taxon>Hymenoptera</taxon>
        <taxon>Apocrita</taxon>
        <taxon>Ichneumonoidea</taxon>
        <taxon>Braconidae</taxon>
        <taxon>Opiinae</taxon>
        <taxon>Fopius</taxon>
    </lineage>
</organism>
<evidence type="ECO:0000313" key="17">
    <source>
        <dbReference type="RefSeq" id="XP_011313206.1"/>
    </source>
</evidence>
<reference evidence="17" key="1">
    <citation type="submission" date="2025-08" db="UniProtKB">
        <authorList>
            <consortium name="RefSeq"/>
        </authorList>
    </citation>
    <scope>IDENTIFICATION</scope>
    <source>
        <strain evidence="17">USDA-PBARC FA_bdor</strain>
        <tissue evidence="17">Whole organism</tissue>
    </source>
</reference>